<organism evidence="4 5">
    <name type="scientific">Chaetoceros tenuissimus</name>
    <dbReference type="NCBI Taxonomy" id="426638"/>
    <lineage>
        <taxon>Eukaryota</taxon>
        <taxon>Sar</taxon>
        <taxon>Stramenopiles</taxon>
        <taxon>Ochrophyta</taxon>
        <taxon>Bacillariophyta</taxon>
        <taxon>Coscinodiscophyceae</taxon>
        <taxon>Chaetocerotophycidae</taxon>
        <taxon>Chaetocerotales</taxon>
        <taxon>Chaetocerotaceae</taxon>
        <taxon>Chaetoceros</taxon>
    </lineage>
</organism>
<feature type="domain" description="Transposable element P transposase-like RNase H" evidence="3">
    <location>
        <begin position="468"/>
        <end position="632"/>
    </location>
</feature>
<evidence type="ECO:0000256" key="1">
    <source>
        <dbReference type="SAM" id="Coils"/>
    </source>
</evidence>
<feature type="compositionally biased region" description="Basic residues" evidence="2">
    <location>
        <begin position="1"/>
        <end position="11"/>
    </location>
</feature>
<dbReference type="Pfam" id="PF21787">
    <property type="entry name" value="TNP-like_RNaseH_N"/>
    <property type="match status" value="1"/>
</dbReference>
<dbReference type="Proteomes" id="UP001054902">
    <property type="component" value="Unassembled WGS sequence"/>
</dbReference>
<name>A0AAD3HGC7_9STRA</name>
<keyword evidence="1" id="KW-0175">Coiled coil</keyword>
<protein>
    <recommendedName>
        <fullName evidence="3">Transposable element P transposase-like RNase H domain-containing protein</fullName>
    </recommendedName>
</protein>
<dbReference type="InterPro" id="IPR048365">
    <property type="entry name" value="TNP-like_RNaseH_N"/>
</dbReference>
<feature type="region of interest" description="Disordered" evidence="2">
    <location>
        <begin position="535"/>
        <end position="558"/>
    </location>
</feature>
<dbReference type="AlphaFoldDB" id="A0AAD3HGC7"/>
<dbReference type="EMBL" id="BLLK01000083">
    <property type="protein sequence ID" value="GFH62224.1"/>
    <property type="molecule type" value="Genomic_DNA"/>
</dbReference>
<proteinExistence type="predicted"/>
<reference evidence="4 5" key="1">
    <citation type="journal article" date="2021" name="Sci. Rep.">
        <title>The genome of the diatom Chaetoceros tenuissimus carries an ancient integrated fragment of an extant virus.</title>
        <authorList>
            <person name="Hongo Y."/>
            <person name="Kimura K."/>
            <person name="Takaki Y."/>
            <person name="Yoshida Y."/>
            <person name="Baba S."/>
            <person name="Kobayashi G."/>
            <person name="Nagasaki K."/>
            <person name="Hano T."/>
            <person name="Tomaru Y."/>
        </authorList>
    </citation>
    <scope>NUCLEOTIDE SEQUENCE [LARGE SCALE GENOMIC DNA]</scope>
    <source>
        <strain evidence="4 5">NIES-3715</strain>
    </source>
</reference>
<feature type="compositionally biased region" description="Basic and acidic residues" evidence="2">
    <location>
        <begin position="21"/>
        <end position="33"/>
    </location>
</feature>
<comment type="caution">
    <text evidence="4">The sequence shown here is derived from an EMBL/GenBank/DDBJ whole genome shotgun (WGS) entry which is preliminary data.</text>
</comment>
<feature type="compositionally biased region" description="Low complexity" evidence="2">
    <location>
        <begin position="538"/>
        <end position="549"/>
    </location>
</feature>
<gene>
    <name evidence="4" type="ORF">CTEN210_18700</name>
</gene>
<accession>A0AAD3HGC7</accession>
<evidence type="ECO:0000313" key="4">
    <source>
        <dbReference type="EMBL" id="GFH62224.1"/>
    </source>
</evidence>
<feature type="coiled-coil region" evidence="1">
    <location>
        <begin position="327"/>
        <end position="354"/>
    </location>
</feature>
<keyword evidence="5" id="KW-1185">Reference proteome</keyword>
<sequence>MERTSRSRRAKPTNMQVDNRLTGRDTNENTSKNDIEFLKENNYSSVPVIDDHEDAAIFTDQQLQFIRDVEPERWQSMDMVHLSDDQIKRIVLDGKKLPADFTVPLVKRRNSIDIKSFSCPNNSTKAMRKKLEQDSDAFLHELLSTGNVSTGNVNQHNVNPFKCMGITKNILVFSSGKSKKADIEETEKYEEELEVGFEIYVRKALRAKEVEIKAFGDSSRRLLLDPSIEGFLLSNEEKLDSEPFLYLKYDKTRRGDEDNIHNCYYFCAPCCASTGGPSKNQISCDDCASTFRDFRRKCVRKAQSKAKGYAKQRKDSISSPSQVKIKLSNLKKDLRNTKERAKYFQDRYDNLLKKHGMDVTTADAKNLFNQETNDGYNKVLDSLTAEKSITLKQKELISYLCMQSMRNVLQAQMSGKKTVKFCPIIIKFATYLRSKMNNSSYEFLAAVSGWPSARTLQRYGGSDTNATDGICHETLDEVKNAFFTNEKEEWEKMVSLSFDEFKIKEKLIQNAHTLEIIGFTEQMNDINVLVKELEEQTEQTTSNETNNLTPNKRDNNTPKRASHMLIFMMIRWDDQGDPFKRVVARYAVKGSKGESLVRKVKHVIRALATRDLIVNNVTSDGASENMSCFKQLATYTAKEIWPNLNPSLPGEFKVAFDHPSYPCKIFIGGEMAHWVKKLVNALESSSSTKKERDLTKNGKKINLKMIETAWRDQLGGISSLRSKNCPLTVDHFEKNSFNRMKSHIALQTLSKRTHDLILDYCKNDPGKLEEYSSLLKLIEYTNNMVDIWNHKPQKTFKGLDGEENRFRPLQKVGEEDLQDHEYIKYLEEFLLFFVEWKDEEFEGKSKYHFIPNTLYESFCYLVFGLKGVAAMIPEGRKMIHNRGGTDIVENEIGRVRQGNSNPGAGDAIGMIATGNNTRMTTFTRNAKGNVSEQGINSGELCSKPTKRRKTGL</sequence>
<evidence type="ECO:0000259" key="3">
    <source>
        <dbReference type="Pfam" id="PF21787"/>
    </source>
</evidence>
<feature type="region of interest" description="Disordered" evidence="2">
    <location>
        <begin position="1"/>
        <end position="33"/>
    </location>
</feature>
<feature type="region of interest" description="Disordered" evidence="2">
    <location>
        <begin position="929"/>
        <end position="952"/>
    </location>
</feature>
<evidence type="ECO:0000256" key="2">
    <source>
        <dbReference type="SAM" id="MobiDB-lite"/>
    </source>
</evidence>
<evidence type="ECO:0000313" key="5">
    <source>
        <dbReference type="Proteomes" id="UP001054902"/>
    </source>
</evidence>